<evidence type="ECO:0000256" key="6">
    <source>
        <dbReference type="ARBA" id="ARBA00022729"/>
    </source>
</evidence>
<feature type="transmembrane region" description="Helical" evidence="11">
    <location>
        <begin position="917"/>
        <end position="934"/>
    </location>
</feature>
<dbReference type="GO" id="GO:0034975">
    <property type="term" value="P:protein folding in endoplasmic reticulum"/>
    <property type="evidence" value="ECO:0007669"/>
    <property type="project" value="TreeGrafter"/>
</dbReference>
<evidence type="ECO:0000256" key="8">
    <source>
        <dbReference type="ARBA" id="ARBA00022989"/>
    </source>
</evidence>
<dbReference type="InterPro" id="IPR026895">
    <property type="entry name" value="EMC1"/>
</dbReference>
<comment type="similarity">
    <text evidence="2">Belongs to the EMC1 family.</text>
</comment>
<evidence type="ECO:0000256" key="3">
    <source>
        <dbReference type="ARBA" id="ARBA00011276"/>
    </source>
</evidence>
<feature type="domain" description="ER membrane protein complex subunit 1 C-terminal" evidence="13">
    <location>
        <begin position="740"/>
        <end position="947"/>
    </location>
</feature>
<dbReference type="InterPro" id="IPR058545">
    <property type="entry name" value="Beta-prop_EMC1_1st"/>
</dbReference>
<evidence type="ECO:0000256" key="1">
    <source>
        <dbReference type="ARBA" id="ARBA00004115"/>
    </source>
</evidence>
<evidence type="ECO:0000313" key="16">
    <source>
        <dbReference type="Proteomes" id="UP001177023"/>
    </source>
</evidence>
<feature type="chain" id="PRO_5041399198" description="ER membrane protein complex subunit 1" evidence="12">
    <location>
        <begin position="17"/>
        <end position="948"/>
    </location>
</feature>
<evidence type="ECO:0000256" key="12">
    <source>
        <dbReference type="SAM" id="SignalP"/>
    </source>
</evidence>
<evidence type="ECO:0000259" key="14">
    <source>
        <dbReference type="Pfam" id="PF25293"/>
    </source>
</evidence>
<dbReference type="Proteomes" id="UP001177023">
    <property type="component" value="Unassembled WGS sequence"/>
</dbReference>
<name>A0AA36C6R3_9BILA</name>
<gene>
    <name evidence="15" type="ORF">MSPICULIGERA_LOCUS1628</name>
</gene>
<comment type="subunit">
    <text evidence="3">Component of the ER membrane protein complex (EMC).</text>
</comment>
<comment type="subcellular location">
    <subcellularLocation>
        <location evidence="1">Endoplasmic reticulum membrane</location>
        <topology evidence="1">Single-pass type I membrane protein</topology>
    </subcellularLocation>
</comment>
<evidence type="ECO:0000256" key="2">
    <source>
        <dbReference type="ARBA" id="ARBA00007904"/>
    </source>
</evidence>
<accession>A0AA36C6R3</accession>
<feature type="non-terminal residue" evidence="15">
    <location>
        <position position="1"/>
    </location>
</feature>
<protein>
    <recommendedName>
        <fullName evidence="4">ER membrane protein complex subunit 1</fullName>
    </recommendedName>
</protein>
<keyword evidence="16" id="KW-1185">Reference proteome</keyword>
<reference evidence="15" key="1">
    <citation type="submission" date="2023-06" db="EMBL/GenBank/DDBJ databases">
        <authorList>
            <person name="Delattre M."/>
        </authorList>
    </citation>
    <scope>NUCLEOTIDE SEQUENCE</scope>
    <source>
        <strain evidence="15">AF72</strain>
    </source>
</reference>
<keyword evidence="9 11" id="KW-0472">Membrane</keyword>
<feature type="domain" description="EMC1 first beta-propeller" evidence="14">
    <location>
        <begin position="16"/>
        <end position="386"/>
    </location>
</feature>
<keyword evidence="8 11" id="KW-1133">Transmembrane helix</keyword>
<evidence type="ECO:0000256" key="11">
    <source>
        <dbReference type="SAM" id="Phobius"/>
    </source>
</evidence>
<dbReference type="EMBL" id="CATQJA010000486">
    <property type="protein sequence ID" value="CAJ0560720.1"/>
    <property type="molecule type" value="Genomic_DNA"/>
</dbReference>
<comment type="caution">
    <text evidence="15">The sequence shown here is derived from an EMBL/GenBank/DDBJ whole genome shotgun (WGS) entry which is preliminary data.</text>
</comment>
<keyword evidence="5 11" id="KW-0812">Transmembrane</keyword>
<dbReference type="Gene3D" id="2.130.10.10">
    <property type="entry name" value="YVTN repeat-like/Quinoprotein amine dehydrogenase"/>
    <property type="match status" value="2"/>
</dbReference>
<evidence type="ECO:0000313" key="15">
    <source>
        <dbReference type="EMBL" id="CAJ0560720.1"/>
    </source>
</evidence>
<dbReference type="GO" id="GO:0072546">
    <property type="term" value="C:EMC complex"/>
    <property type="evidence" value="ECO:0007669"/>
    <property type="project" value="InterPro"/>
</dbReference>
<evidence type="ECO:0000256" key="7">
    <source>
        <dbReference type="ARBA" id="ARBA00022824"/>
    </source>
</evidence>
<dbReference type="SUPFAM" id="SSF50998">
    <property type="entry name" value="Quinoprotein alcohol dehydrogenase-like"/>
    <property type="match status" value="2"/>
</dbReference>
<dbReference type="InterPro" id="IPR011678">
    <property type="entry name" value="EMC1_C"/>
</dbReference>
<keyword evidence="6 12" id="KW-0732">Signal</keyword>
<keyword evidence="10" id="KW-0325">Glycoprotein</keyword>
<evidence type="ECO:0000259" key="13">
    <source>
        <dbReference type="Pfam" id="PF07774"/>
    </source>
</evidence>
<evidence type="ECO:0000256" key="9">
    <source>
        <dbReference type="ARBA" id="ARBA00023136"/>
    </source>
</evidence>
<sequence length="948" mass="105530">MKIHLLLAGLAIGASALYEDQVGKFDWRQQYVGCPTQVQIDRRGKLDRYIVSTAENVVASLSMNTGDIVWRKVQEDVGNKELKHPLVFSGQKNVICSLSESGKMVRLWAKRDGGFVGQQLLGTVESSHAPFVTTTADTCLVLSHNRAIALSLKDASKLWEVELRKSDWVAARAFDGGFAIVGGLKENNEVHVKWVDTKGMQTLNKILDVNSFNPQKVAFTGSHLVGFWDSTVYALNILSDGPDIKIEAKGVEETVFETFALTSENFVAIRTKSRVHILDVIKGFSKVFSLPSEAEAVSEYVNKEGKRFLASVHGNRLSLYHVDGDKELLKDVVFDSELKRAPAKQLIIGGGDKEWEFLVIGADCRTDHVVADITVKKAALEWTREEGLTRIGSVELLDLPLSESQAAIETEFAVDEKNILASFAHRIFSQLDQFKKLIARSADMALELALNMKQMKSGSFSDLLNSVRQSARKSHSGGQPLERDVFNLRKLIVATSLGGSIYALDNQDGAVVWRRYIGADIQGFETIEGKTKIPILVQRTTAFYNFDAQIVVAYKRNGIGHLLFLNPVNGKEVDHQTVDNARRIDLLPFVDGDHLHHVITVDRTNQVSIYPKLSADAIEKAPPVHLFDVNGVNGKVTGYKLDLTTNRLTETWAHQLPHWEDSTVVAIAGKPASERTHSQGRVLADRSVLYKYVNPNLIAVGLLAKSAPQLNIHLFDSVTGQIVHSARLPKVTAPVYMVHCENWVAYAYWTEKGRRTEIGILELFEGDEQQHVETFDSEEPLKRPLHVEQASFIFSQGISSMAVTETEQGASNRAILVSLPFGNIFEVNRRILDPLRPMELTPEMREEGGFIPYMPEIPIATEEMLNYNQTVHHVNGIKTAPSGLESTSLVFVYGLDLFYTRATPSGNFDVLKDDFDHILICIVLAALFIGSYVCRKLARNKALQQQWA</sequence>
<proteinExistence type="inferred from homology"/>
<dbReference type="InterPro" id="IPR011047">
    <property type="entry name" value="Quinoprotein_ADH-like_sf"/>
</dbReference>
<keyword evidence="7" id="KW-0256">Endoplasmic reticulum</keyword>
<dbReference type="PANTHER" id="PTHR21573">
    <property type="entry name" value="ER MEMBRANE PROTEIN COMPLEX SUBUNIT 1"/>
    <property type="match status" value="1"/>
</dbReference>
<feature type="signal peptide" evidence="12">
    <location>
        <begin position="1"/>
        <end position="16"/>
    </location>
</feature>
<organism evidence="15 16">
    <name type="scientific">Mesorhabditis spiculigera</name>
    <dbReference type="NCBI Taxonomy" id="96644"/>
    <lineage>
        <taxon>Eukaryota</taxon>
        <taxon>Metazoa</taxon>
        <taxon>Ecdysozoa</taxon>
        <taxon>Nematoda</taxon>
        <taxon>Chromadorea</taxon>
        <taxon>Rhabditida</taxon>
        <taxon>Rhabditina</taxon>
        <taxon>Rhabditomorpha</taxon>
        <taxon>Rhabditoidea</taxon>
        <taxon>Rhabditidae</taxon>
        <taxon>Mesorhabditinae</taxon>
        <taxon>Mesorhabditis</taxon>
    </lineage>
</organism>
<evidence type="ECO:0000256" key="5">
    <source>
        <dbReference type="ARBA" id="ARBA00022692"/>
    </source>
</evidence>
<dbReference type="Pfam" id="PF25293">
    <property type="entry name" value="Beta-prop_EMC1_N"/>
    <property type="match status" value="1"/>
</dbReference>
<dbReference type="Pfam" id="PF07774">
    <property type="entry name" value="EMC1_C"/>
    <property type="match status" value="1"/>
</dbReference>
<dbReference type="PANTHER" id="PTHR21573:SF0">
    <property type="entry name" value="ER MEMBRANE PROTEIN COMPLEX SUBUNIT 1"/>
    <property type="match status" value="1"/>
</dbReference>
<evidence type="ECO:0000256" key="10">
    <source>
        <dbReference type="ARBA" id="ARBA00023180"/>
    </source>
</evidence>
<dbReference type="AlphaFoldDB" id="A0AA36C6R3"/>
<evidence type="ECO:0000256" key="4">
    <source>
        <dbReference type="ARBA" id="ARBA00020824"/>
    </source>
</evidence>
<dbReference type="InterPro" id="IPR015943">
    <property type="entry name" value="WD40/YVTN_repeat-like_dom_sf"/>
</dbReference>